<feature type="compositionally biased region" description="Low complexity" evidence="3">
    <location>
        <begin position="80"/>
        <end position="95"/>
    </location>
</feature>
<feature type="domain" description="HTH La-type RNA-binding" evidence="4">
    <location>
        <begin position="614"/>
        <end position="705"/>
    </location>
</feature>
<dbReference type="InterPro" id="IPR045180">
    <property type="entry name" value="La_dom_prot"/>
</dbReference>
<gene>
    <name evidence="5" type="ORF">N658DRAFT_414736</name>
</gene>
<protein>
    <recommendedName>
        <fullName evidence="4">HTH La-type RNA-binding domain-containing protein</fullName>
    </recommendedName>
</protein>
<name>A0AAN6QAL4_9PEZI</name>
<evidence type="ECO:0000256" key="1">
    <source>
        <dbReference type="ARBA" id="ARBA00022884"/>
    </source>
</evidence>
<evidence type="ECO:0000313" key="6">
    <source>
        <dbReference type="Proteomes" id="UP001305647"/>
    </source>
</evidence>
<reference evidence="5" key="2">
    <citation type="submission" date="2023-05" db="EMBL/GenBank/DDBJ databases">
        <authorList>
            <consortium name="Lawrence Berkeley National Laboratory"/>
            <person name="Steindorff A."/>
            <person name="Hensen N."/>
            <person name="Bonometti L."/>
            <person name="Westerberg I."/>
            <person name="Brannstrom I.O."/>
            <person name="Guillou S."/>
            <person name="Cros-Aarteil S."/>
            <person name="Calhoun S."/>
            <person name="Haridas S."/>
            <person name="Kuo A."/>
            <person name="Mondo S."/>
            <person name="Pangilinan J."/>
            <person name="Riley R."/>
            <person name="Labutti K."/>
            <person name="Andreopoulos B."/>
            <person name="Lipzen A."/>
            <person name="Chen C."/>
            <person name="Yanf M."/>
            <person name="Daum C."/>
            <person name="Ng V."/>
            <person name="Clum A."/>
            <person name="Ohm R."/>
            <person name="Martin F."/>
            <person name="Silar P."/>
            <person name="Natvig D."/>
            <person name="Lalanne C."/>
            <person name="Gautier V."/>
            <person name="Ament-Velasquez S.L."/>
            <person name="Kruys A."/>
            <person name="Hutchinson M.I."/>
            <person name="Powell A.J."/>
            <person name="Barry K."/>
            <person name="Miller A.N."/>
            <person name="Grigoriev I.V."/>
            <person name="Debuchy R."/>
            <person name="Gladieux P."/>
            <person name="Thoren M.H."/>
            <person name="Johannesson H."/>
        </authorList>
    </citation>
    <scope>NUCLEOTIDE SEQUENCE</scope>
    <source>
        <strain evidence="5">CBS 757.83</strain>
    </source>
</reference>
<dbReference type="PANTHER" id="PTHR22792:SF132">
    <property type="entry name" value="LA-RELATED PROTEIN 1"/>
    <property type="match status" value="1"/>
</dbReference>
<feature type="region of interest" description="Disordered" evidence="3">
    <location>
        <begin position="1"/>
        <end position="593"/>
    </location>
</feature>
<dbReference type="Pfam" id="PF21071">
    <property type="entry name" value="LARP1_HEAT"/>
    <property type="match status" value="1"/>
</dbReference>
<organism evidence="5 6">
    <name type="scientific">Parathielavia hyrcaniae</name>
    <dbReference type="NCBI Taxonomy" id="113614"/>
    <lineage>
        <taxon>Eukaryota</taxon>
        <taxon>Fungi</taxon>
        <taxon>Dikarya</taxon>
        <taxon>Ascomycota</taxon>
        <taxon>Pezizomycotina</taxon>
        <taxon>Sordariomycetes</taxon>
        <taxon>Sordariomycetidae</taxon>
        <taxon>Sordariales</taxon>
        <taxon>Chaetomiaceae</taxon>
        <taxon>Parathielavia</taxon>
    </lineage>
</organism>
<dbReference type="GO" id="GO:0000339">
    <property type="term" value="F:RNA cap binding"/>
    <property type="evidence" value="ECO:0007669"/>
    <property type="project" value="InterPro"/>
</dbReference>
<feature type="compositionally biased region" description="Polar residues" evidence="3">
    <location>
        <begin position="471"/>
        <end position="487"/>
    </location>
</feature>
<feature type="compositionally biased region" description="Polar residues" evidence="3">
    <location>
        <begin position="523"/>
        <end position="534"/>
    </location>
</feature>
<reference evidence="5" key="1">
    <citation type="journal article" date="2023" name="Mol. Phylogenet. Evol.">
        <title>Genome-scale phylogeny and comparative genomics of the fungal order Sordariales.</title>
        <authorList>
            <person name="Hensen N."/>
            <person name="Bonometti L."/>
            <person name="Westerberg I."/>
            <person name="Brannstrom I.O."/>
            <person name="Guillou S."/>
            <person name="Cros-Aarteil S."/>
            <person name="Calhoun S."/>
            <person name="Haridas S."/>
            <person name="Kuo A."/>
            <person name="Mondo S."/>
            <person name="Pangilinan J."/>
            <person name="Riley R."/>
            <person name="LaButti K."/>
            <person name="Andreopoulos B."/>
            <person name="Lipzen A."/>
            <person name="Chen C."/>
            <person name="Yan M."/>
            <person name="Daum C."/>
            <person name="Ng V."/>
            <person name="Clum A."/>
            <person name="Steindorff A."/>
            <person name="Ohm R.A."/>
            <person name="Martin F."/>
            <person name="Silar P."/>
            <person name="Natvig D.O."/>
            <person name="Lalanne C."/>
            <person name="Gautier V."/>
            <person name="Ament-Velasquez S.L."/>
            <person name="Kruys A."/>
            <person name="Hutchinson M.I."/>
            <person name="Powell A.J."/>
            <person name="Barry K."/>
            <person name="Miller A.N."/>
            <person name="Grigoriev I.V."/>
            <person name="Debuchy R."/>
            <person name="Gladieux P."/>
            <person name="Hiltunen Thoren M."/>
            <person name="Johannesson H."/>
        </authorList>
    </citation>
    <scope>NUCLEOTIDE SEQUENCE</scope>
    <source>
        <strain evidence="5">CBS 757.83</strain>
    </source>
</reference>
<dbReference type="GO" id="GO:0045727">
    <property type="term" value="P:positive regulation of translation"/>
    <property type="evidence" value="ECO:0007669"/>
    <property type="project" value="TreeGrafter"/>
</dbReference>
<dbReference type="PANTHER" id="PTHR22792">
    <property type="entry name" value="LUPUS LA PROTEIN-RELATED"/>
    <property type="match status" value="1"/>
</dbReference>
<evidence type="ECO:0000256" key="3">
    <source>
        <dbReference type="SAM" id="MobiDB-lite"/>
    </source>
</evidence>
<dbReference type="GO" id="GO:0010494">
    <property type="term" value="C:cytoplasmic stress granule"/>
    <property type="evidence" value="ECO:0007669"/>
    <property type="project" value="TreeGrafter"/>
</dbReference>
<dbReference type="SMART" id="SM00684">
    <property type="entry name" value="DM15"/>
    <property type="match status" value="2"/>
</dbReference>
<evidence type="ECO:0000259" key="4">
    <source>
        <dbReference type="PROSITE" id="PS50961"/>
    </source>
</evidence>
<dbReference type="Proteomes" id="UP001305647">
    <property type="component" value="Unassembled WGS sequence"/>
</dbReference>
<dbReference type="AlphaFoldDB" id="A0AAN6QAL4"/>
<feature type="compositionally biased region" description="Polar residues" evidence="3">
    <location>
        <begin position="16"/>
        <end position="36"/>
    </location>
</feature>
<feature type="compositionally biased region" description="Low complexity" evidence="3">
    <location>
        <begin position="359"/>
        <end position="378"/>
    </location>
</feature>
<feature type="compositionally biased region" description="Basic and acidic residues" evidence="3">
    <location>
        <begin position="291"/>
        <end position="330"/>
    </location>
</feature>
<accession>A0AAN6QAL4</accession>
<feature type="compositionally biased region" description="Low complexity" evidence="3">
    <location>
        <begin position="42"/>
        <end position="56"/>
    </location>
</feature>
<dbReference type="InterPro" id="IPR036390">
    <property type="entry name" value="WH_DNA-bd_sf"/>
</dbReference>
<dbReference type="Gene3D" id="1.10.10.10">
    <property type="entry name" value="Winged helix-like DNA-binding domain superfamily/Winged helix DNA-binding domain"/>
    <property type="match status" value="1"/>
</dbReference>
<feature type="compositionally biased region" description="Basic and acidic residues" evidence="3">
    <location>
        <begin position="102"/>
        <end position="126"/>
    </location>
</feature>
<dbReference type="GO" id="GO:0048255">
    <property type="term" value="P:mRNA stabilization"/>
    <property type="evidence" value="ECO:0007669"/>
    <property type="project" value="InterPro"/>
</dbReference>
<dbReference type="InterPro" id="IPR006630">
    <property type="entry name" value="La_HTH"/>
</dbReference>
<dbReference type="SUPFAM" id="SSF46785">
    <property type="entry name" value="Winged helix' DNA-binding domain"/>
    <property type="match status" value="1"/>
</dbReference>
<dbReference type="InterPro" id="IPR036388">
    <property type="entry name" value="WH-like_DNA-bd_sf"/>
</dbReference>
<keyword evidence="1 2" id="KW-0694">RNA-binding</keyword>
<dbReference type="EMBL" id="MU863624">
    <property type="protein sequence ID" value="KAK4106011.1"/>
    <property type="molecule type" value="Genomic_DNA"/>
</dbReference>
<dbReference type="PROSITE" id="PS50961">
    <property type="entry name" value="HTH_LA"/>
    <property type="match status" value="1"/>
</dbReference>
<dbReference type="Pfam" id="PF05383">
    <property type="entry name" value="La"/>
    <property type="match status" value="1"/>
</dbReference>
<feature type="compositionally biased region" description="Polar residues" evidence="3">
    <location>
        <begin position="545"/>
        <end position="564"/>
    </location>
</feature>
<feature type="compositionally biased region" description="Polar residues" evidence="3">
    <location>
        <begin position="851"/>
        <end position="866"/>
    </location>
</feature>
<feature type="compositionally biased region" description="Polar residues" evidence="3">
    <location>
        <begin position="381"/>
        <end position="396"/>
    </location>
</feature>
<comment type="caution">
    <text evidence="5">The sequence shown here is derived from an EMBL/GenBank/DDBJ whole genome shotgun (WGS) entry which is preliminary data.</text>
</comment>
<feature type="compositionally biased region" description="Basic and acidic residues" evidence="3">
    <location>
        <begin position="265"/>
        <end position="274"/>
    </location>
</feature>
<dbReference type="CDD" id="cd07323">
    <property type="entry name" value="LAM"/>
    <property type="match status" value="1"/>
</dbReference>
<sequence>MSATTFSYAQAARGRTMSQPNPQETSSPAPSTTGSQGKDDTSTGATSATAPSVASTNPETREAEQAAQIQTEGESVKPDSAASSVAGAPSSTVSVTEQPSKAAEEGSAKAAEVRTRTQTRSEDKTSRSGSRTSRLNDGAEGRKGRKGKKSRSSEKDAQSDQNQDEDAEKVKEPPKPVILTEAPPPAVNPWAKRIEAQKAAVQAKVGSDGAAADSAPKQNSSQEATSPRTAISNGVDGEKVAQKNAAEPPRFADQAPRRGAPRGSRAGDKDEKKTAALPPAADPTSWPDPKSAAKLEQPARKSHEKTESTDKDSHDEAGPTRKKTWEKLEIVHTVVFETQLPPPRTSKPRTGAARGGRDAGSMRGNQAAAGPQPAAAPASDKTPSPGGSTGPKNTTTRPRESSIASRGASHPQPPHPSKRPSMDAVSRDQRKPSVPASTTEQGRDTSLDASSSSKRASATKDIRMENGTLGAESNQAASRTQERSNFQPRGDFAKDAAHSQQYPARDGRPERGRGGGYRGRGGHNSSPLPTSSYGLNGHYAPVGFQSRQGPNAHSPPAFSSQFPTSFGHPSRGRGNKWSGAGQSAGRNAGATGYPPKITPVNDYGVSQYAPLMYSPVFDTSIPMLKSQVEYYLSVENLCKDYYLRQHMDGQGFVHLATIAGFKRIKTVTEDVELVRLACSISDHIEFGVGEDGIERLRPREKWQPFVLPVSERAEPYRNDGPANWTPYAKPETQYVAPFPGPIAPQQYPPAPAGFPAFAEEQMYPPPFANGAVYDPSANGVAMNGIHHGHETRLSAGVPEYAPPQSAVTLESMTSFPDSQVENLMVVLSYDEKGDAGSSDAAGMAGYVSHAGQNGVASSPETESVNTEPAADSASPNLLGRSAPSEREVVWVDGQTSASTTEQRLRRPYSEIRQAALEQRRKAKGGETPREMQKLYRFWSQMLLHDFNAKVYLEFRHFALDDASREAPSKYGLKYLLEFYDRLLLKTNTRKPWPQDRAVPEIFTAHLNEAVELNNKLGGKDVVAI</sequence>
<keyword evidence="6" id="KW-1185">Reference proteome</keyword>
<dbReference type="SMART" id="SM00715">
    <property type="entry name" value="LA"/>
    <property type="match status" value="1"/>
</dbReference>
<feature type="compositionally biased region" description="Low complexity" evidence="3">
    <location>
        <begin position="447"/>
        <end position="456"/>
    </location>
</feature>
<evidence type="ECO:0000313" key="5">
    <source>
        <dbReference type="EMBL" id="KAK4106011.1"/>
    </source>
</evidence>
<proteinExistence type="predicted"/>
<evidence type="ECO:0000256" key="2">
    <source>
        <dbReference type="PROSITE-ProRule" id="PRU00332"/>
    </source>
</evidence>
<dbReference type="GO" id="GO:0005829">
    <property type="term" value="C:cytosol"/>
    <property type="evidence" value="ECO:0007669"/>
    <property type="project" value="TreeGrafter"/>
</dbReference>
<feature type="compositionally biased region" description="Polar residues" evidence="3">
    <location>
        <begin position="216"/>
        <end position="232"/>
    </location>
</feature>
<feature type="region of interest" description="Disordered" evidence="3">
    <location>
        <begin position="851"/>
        <end position="885"/>
    </location>
</feature>
<dbReference type="InterPro" id="IPR006607">
    <property type="entry name" value="DM15"/>
</dbReference>